<organism evidence="2 3">
    <name type="scientific">Lentithecium fluviatile CBS 122367</name>
    <dbReference type="NCBI Taxonomy" id="1168545"/>
    <lineage>
        <taxon>Eukaryota</taxon>
        <taxon>Fungi</taxon>
        <taxon>Dikarya</taxon>
        <taxon>Ascomycota</taxon>
        <taxon>Pezizomycotina</taxon>
        <taxon>Dothideomycetes</taxon>
        <taxon>Pleosporomycetidae</taxon>
        <taxon>Pleosporales</taxon>
        <taxon>Massarineae</taxon>
        <taxon>Lentitheciaceae</taxon>
        <taxon>Lentithecium</taxon>
    </lineage>
</organism>
<accession>A0A6G1JKM1</accession>
<name>A0A6G1JKM1_9PLEO</name>
<dbReference type="AlphaFoldDB" id="A0A6G1JKM1"/>
<reference evidence="2" key="1">
    <citation type="journal article" date="2020" name="Stud. Mycol.">
        <title>101 Dothideomycetes genomes: a test case for predicting lifestyles and emergence of pathogens.</title>
        <authorList>
            <person name="Haridas S."/>
            <person name="Albert R."/>
            <person name="Binder M."/>
            <person name="Bloem J."/>
            <person name="Labutti K."/>
            <person name="Salamov A."/>
            <person name="Andreopoulos B."/>
            <person name="Baker S."/>
            <person name="Barry K."/>
            <person name="Bills G."/>
            <person name="Bluhm B."/>
            <person name="Cannon C."/>
            <person name="Castanera R."/>
            <person name="Culley D."/>
            <person name="Daum C."/>
            <person name="Ezra D."/>
            <person name="Gonzalez J."/>
            <person name="Henrissat B."/>
            <person name="Kuo A."/>
            <person name="Liang C."/>
            <person name="Lipzen A."/>
            <person name="Lutzoni F."/>
            <person name="Magnuson J."/>
            <person name="Mondo S."/>
            <person name="Nolan M."/>
            <person name="Ohm R."/>
            <person name="Pangilinan J."/>
            <person name="Park H.-J."/>
            <person name="Ramirez L."/>
            <person name="Alfaro M."/>
            <person name="Sun H."/>
            <person name="Tritt A."/>
            <person name="Yoshinaga Y."/>
            <person name="Zwiers L.-H."/>
            <person name="Turgeon B."/>
            <person name="Goodwin S."/>
            <person name="Spatafora J."/>
            <person name="Crous P."/>
            <person name="Grigoriev I."/>
        </authorList>
    </citation>
    <scope>NUCLEOTIDE SEQUENCE</scope>
    <source>
        <strain evidence="2">CBS 122367</strain>
    </source>
</reference>
<protein>
    <submittedName>
        <fullName evidence="2">Uncharacterized protein</fullName>
    </submittedName>
</protein>
<evidence type="ECO:0000256" key="1">
    <source>
        <dbReference type="SAM" id="MobiDB-lite"/>
    </source>
</evidence>
<dbReference type="EMBL" id="MU005570">
    <property type="protein sequence ID" value="KAF2691117.1"/>
    <property type="molecule type" value="Genomic_DNA"/>
</dbReference>
<proteinExistence type="predicted"/>
<evidence type="ECO:0000313" key="2">
    <source>
        <dbReference type="EMBL" id="KAF2691117.1"/>
    </source>
</evidence>
<keyword evidence="3" id="KW-1185">Reference proteome</keyword>
<dbReference type="Proteomes" id="UP000799291">
    <property type="component" value="Unassembled WGS sequence"/>
</dbReference>
<feature type="region of interest" description="Disordered" evidence="1">
    <location>
        <begin position="34"/>
        <end position="103"/>
    </location>
</feature>
<gene>
    <name evidence="2" type="ORF">K458DRAFT_412429</name>
</gene>
<sequence length="145" mass="16022">MCTRTSQSRKRLEIHQNRHFSPLVLNALECHQPCHSPRTPSSLPKTEQAPCTPAPQPFPLLPKAIFSSPRTTLDGPKASHRSPRYPIPSLSKPSYDEPKKAESLAPSAALTSVLMISEPLTMLRAVGGASRFVGEGSWWRWDLQG</sequence>
<evidence type="ECO:0000313" key="3">
    <source>
        <dbReference type="Proteomes" id="UP000799291"/>
    </source>
</evidence>